<dbReference type="InterPro" id="IPR009711">
    <property type="entry name" value="UPF0473"/>
</dbReference>
<reference evidence="1 3" key="1">
    <citation type="submission" date="2017-09" db="EMBL/GenBank/DDBJ databases">
        <authorList>
            <person name="Thomas P."/>
            <person name="Seyboldt C."/>
        </authorList>
    </citation>
    <scope>NUCLEOTIDE SEQUENCE [LARGE SCALE GENOMIC DNA]</scope>
    <source>
        <strain evidence="1 3">DSM 7534</strain>
    </source>
</reference>
<gene>
    <name evidence="1" type="ORF">CP523_12135</name>
    <name evidence="2" type="ORF">NH397_04510</name>
</gene>
<dbReference type="GeneID" id="303561435"/>
<organism evidence="1 3">
    <name type="scientific">Clostridium septicum</name>
    <dbReference type="NCBI Taxonomy" id="1504"/>
    <lineage>
        <taxon>Bacteria</taxon>
        <taxon>Bacillati</taxon>
        <taxon>Bacillota</taxon>
        <taxon>Clostridia</taxon>
        <taxon>Eubacteriales</taxon>
        <taxon>Clostridiaceae</taxon>
        <taxon>Clostridium</taxon>
    </lineage>
</organism>
<dbReference type="EMBL" id="CP023671">
    <property type="protein sequence ID" value="AYE35104.1"/>
    <property type="molecule type" value="Genomic_DNA"/>
</dbReference>
<dbReference type="OrthoDB" id="1911679at2"/>
<sequence length="78" mass="9130">MEEKIMSFNDENGKKVDYAILDQRLICGKEYVALAPVNDKNHIELFKISFDKEWNESLVEVESENELNMFKQVSGLKF</sequence>
<protein>
    <submittedName>
        <fullName evidence="1">DUF1292 domain-containing protein</fullName>
    </submittedName>
</protein>
<evidence type="ECO:0000313" key="4">
    <source>
        <dbReference type="Proteomes" id="UP001055437"/>
    </source>
</evidence>
<dbReference type="RefSeq" id="WP_066673541.1">
    <property type="nucleotide sequence ID" value="NZ_CABMIZ010000001.1"/>
</dbReference>
<proteinExistence type="predicted"/>
<keyword evidence="4" id="KW-1185">Reference proteome</keyword>
<dbReference type="AlphaFoldDB" id="A0A9N7JMY9"/>
<dbReference type="Proteomes" id="UP000280586">
    <property type="component" value="Chromosome"/>
</dbReference>
<dbReference type="EMBL" id="CP099799">
    <property type="protein sequence ID" value="USS01702.1"/>
    <property type="molecule type" value="Genomic_DNA"/>
</dbReference>
<name>A0A9N7JMY9_CLOSE</name>
<accession>A0A9N7JMY9</accession>
<evidence type="ECO:0000313" key="1">
    <source>
        <dbReference type="EMBL" id="AYE35104.1"/>
    </source>
</evidence>
<evidence type="ECO:0000313" key="2">
    <source>
        <dbReference type="EMBL" id="USS01702.1"/>
    </source>
</evidence>
<dbReference type="KEGG" id="csep:CP523_12135"/>
<reference evidence="2" key="2">
    <citation type="submission" date="2022-06" db="EMBL/GenBank/DDBJ databases">
        <authorList>
            <person name="Holder M.E."/>
            <person name="Ajami N.J."/>
            <person name="Petrosino J.F."/>
        </authorList>
    </citation>
    <scope>NUCLEOTIDE SEQUENCE</scope>
    <source>
        <strain evidence="2">RMA 8861</strain>
    </source>
</reference>
<evidence type="ECO:0000313" key="3">
    <source>
        <dbReference type="Proteomes" id="UP000280586"/>
    </source>
</evidence>
<dbReference type="Pfam" id="PF06949">
    <property type="entry name" value="DUF1292"/>
    <property type="match status" value="1"/>
</dbReference>
<dbReference type="Proteomes" id="UP001055437">
    <property type="component" value="Chromosome"/>
</dbReference>